<dbReference type="AlphaFoldDB" id="A0A0B7IFU8"/>
<protein>
    <submittedName>
        <fullName evidence="1">Uncharacterized protein</fullName>
    </submittedName>
</protein>
<dbReference type="Proteomes" id="UP000039370">
    <property type="component" value="Unassembled WGS sequence"/>
</dbReference>
<accession>A0A0B7IFU8</accession>
<gene>
    <name evidence="1" type="ORF">CCAN11_1820012</name>
</gene>
<sequence>MLFCEKQSVDNLSLRGVEAFNLKGKSFFRTTSDSFTYFSGEIAQETTTEIPEKLKESIKVFEEK</sequence>
<reference evidence="2" key="1">
    <citation type="submission" date="2015-01" db="EMBL/GenBank/DDBJ databases">
        <authorList>
            <person name="MANFREDI Pablo"/>
        </authorList>
    </citation>
    <scope>NUCLEOTIDE SEQUENCE [LARGE SCALE GENOMIC DNA]</scope>
    <source>
        <strain evidence="2">Cc11</strain>
    </source>
</reference>
<evidence type="ECO:0000313" key="2">
    <source>
        <dbReference type="Proteomes" id="UP000039370"/>
    </source>
</evidence>
<name>A0A0B7IFU8_9FLAO</name>
<dbReference type="EMBL" id="CDOK01000093">
    <property type="protein sequence ID" value="CEN48833.1"/>
    <property type="molecule type" value="Genomic_DNA"/>
</dbReference>
<proteinExistence type="predicted"/>
<organism evidence="1 2">
    <name type="scientific">Capnocytophaga canimorsus</name>
    <dbReference type="NCBI Taxonomy" id="28188"/>
    <lineage>
        <taxon>Bacteria</taxon>
        <taxon>Pseudomonadati</taxon>
        <taxon>Bacteroidota</taxon>
        <taxon>Flavobacteriia</taxon>
        <taxon>Flavobacteriales</taxon>
        <taxon>Flavobacteriaceae</taxon>
        <taxon>Capnocytophaga</taxon>
    </lineage>
</organism>
<evidence type="ECO:0000313" key="1">
    <source>
        <dbReference type="EMBL" id="CEN48833.1"/>
    </source>
</evidence>